<dbReference type="Gene3D" id="1.20.5.170">
    <property type="match status" value="1"/>
</dbReference>
<dbReference type="Gene3D" id="6.10.250.90">
    <property type="match status" value="1"/>
</dbReference>
<dbReference type="FunCoup" id="S8E3G9">
    <property type="interactions" value="465"/>
</dbReference>
<dbReference type="EMBL" id="KE504171">
    <property type="protein sequence ID" value="EPS97943.1"/>
    <property type="molecule type" value="Genomic_DNA"/>
</dbReference>
<keyword evidence="11" id="KW-1185">Reference proteome</keyword>
<evidence type="ECO:0000256" key="4">
    <source>
        <dbReference type="ARBA" id="ARBA00022618"/>
    </source>
</evidence>
<dbReference type="eggNOG" id="KOG4593">
    <property type="taxonomic scope" value="Eukaryota"/>
</dbReference>
<organism evidence="10 11">
    <name type="scientific">Fomitopsis schrenkii</name>
    <name type="common">Brown rot fungus</name>
    <dbReference type="NCBI Taxonomy" id="2126942"/>
    <lineage>
        <taxon>Eukaryota</taxon>
        <taxon>Fungi</taxon>
        <taxon>Dikarya</taxon>
        <taxon>Basidiomycota</taxon>
        <taxon>Agaricomycotina</taxon>
        <taxon>Agaricomycetes</taxon>
        <taxon>Polyporales</taxon>
        <taxon>Fomitopsis</taxon>
    </lineage>
</organism>
<dbReference type="GO" id="GO:0051315">
    <property type="term" value="P:attachment of mitotic spindle microtubules to kinetochore"/>
    <property type="evidence" value="ECO:0007669"/>
    <property type="project" value="TreeGrafter"/>
</dbReference>
<evidence type="ECO:0000313" key="11">
    <source>
        <dbReference type="Proteomes" id="UP000015241"/>
    </source>
</evidence>
<dbReference type="Proteomes" id="UP000015241">
    <property type="component" value="Unassembled WGS sequence"/>
</dbReference>
<feature type="compositionally biased region" description="Polar residues" evidence="9">
    <location>
        <begin position="116"/>
        <end position="128"/>
    </location>
</feature>
<feature type="coiled-coil region" evidence="8">
    <location>
        <begin position="304"/>
        <end position="359"/>
    </location>
</feature>
<dbReference type="InterPro" id="IPR008672">
    <property type="entry name" value="Mad1"/>
</dbReference>
<feature type="coiled-coil region" evidence="8">
    <location>
        <begin position="493"/>
        <end position="568"/>
    </location>
</feature>
<sequence>MPDPQLSTAKRQQRTQTFASHLASASLERQLIAAQTARTELETKLREKDVLIERLEGDRRWLSERETEEREEKERERAERAEEKRKSDAELRSLRSTLTALHEEHAQLTDDHDALSRSTSQTLSAQKSQITTLTRQVTLLQNELGEYRQIAEDRAQTLEALRTELDDASAANESFSQKAADEETWAVVREELSRQAEYMRTLEAANARFSAENVALKERHASVEVLREQKRALERKAQGAEELREKVFQLEAELDAARRERETWYNAQPSTPSKTPVGVTKALTDLRLTYARLLEEHGSTTATLKRREAELASAEQRNTDAEASIEALQVDVRNLKAEVARKERERELADREVSFLQAMVASFTAEEAAQNGIDLEELTSERLQQLEALVAEYKGTVRQLQHELDTRSTDGSAKGGTASLQRLQEELEDERASKTELEAALNEAEQTSTAHEEQIETLEQTLFELRGEVGAGRHLPPGVRVLSLRENPAQEWVDMSQAAMDRLRRENEALMQRLKELEDSGARAEKGKGKEEAAMVPRESWEVVNQEKTRLEEEVKQKEKRLLRLQEIFHSKSAEFREAVASIMGVKLAFYGNGQVRITSHFDLNASFVFQPTGAHVGTEGPGGMRMQLIESSNRGPDDLPQLMRYWVEQEQCIPGFLASVTLECYEKHKMESERERGQR</sequence>
<dbReference type="STRING" id="743788.S8E3G9"/>
<dbReference type="GO" id="GO:0051301">
    <property type="term" value="P:cell division"/>
    <property type="evidence" value="ECO:0007669"/>
    <property type="project" value="UniProtKB-KW"/>
</dbReference>
<evidence type="ECO:0000256" key="1">
    <source>
        <dbReference type="ARBA" id="ARBA00004123"/>
    </source>
</evidence>
<evidence type="ECO:0000256" key="3">
    <source>
        <dbReference type="ARBA" id="ARBA00022019"/>
    </source>
</evidence>
<evidence type="ECO:0000256" key="8">
    <source>
        <dbReference type="SAM" id="Coils"/>
    </source>
</evidence>
<protein>
    <recommendedName>
        <fullName evidence="3">Spindle assembly checkpoint component MAD1</fullName>
    </recommendedName>
</protein>
<dbReference type="Pfam" id="PF05557">
    <property type="entry name" value="MAD"/>
    <property type="match status" value="1"/>
</dbReference>
<dbReference type="PANTHER" id="PTHR23168:SF0">
    <property type="entry name" value="MITOTIC SPINDLE ASSEMBLY CHECKPOINT PROTEIN MAD1"/>
    <property type="match status" value="1"/>
</dbReference>
<dbReference type="SUPFAM" id="SSF75704">
    <property type="entry name" value="Mitotic arrest deficient-like 1, Mad1"/>
    <property type="match status" value="1"/>
</dbReference>
<keyword evidence="5" id="KW-0498">Mitosis</keyword>
<dbReference type="GO" id="GO:0007094">
    <property type="term" value="P:mitotic spindle assembly checkpoint signaling"/>
    <property type="evidence" value="ECO:0007669"/>
    <property type="project" value="InterPro"/>
</dbReference>
<proteinExistence type="inferred from homology"/>
<comment type="similarity">
    <text evidence="2">Belongs to the MAD1 family.</text>
</comment>
<evidence type="ECO:0000256" key="2">
    <source>
        <dbReference type="ARBA" id="ARBA00008029"/>
    </source>
</evidence>
<evidence type="ECO:0000256" key="7">
    <source>
        <dbReference type="ARBA" id="ARBA00023306"/>
    </source>
</evidence>
<dbReference type="PANTHER" id="PTHR23168">
    <property type="entry name" value="MITOTIC SPINDLE ASSEMBLY CHECKPOINT PROTEIN MAD1 MITOTIC ARREST DEFICIENT-LIKE PROTEIN 1"/>
    <property type="match status" value="1"/>
</dbReference>
<dbReference type="HOGENOM" id="CLU_021480_0_0_1"/>
<dbReference type="GO" id="GO:0000776">
    <property type="term" value="C:kinetochore"/>
    <property type="evidence" value="ECO:0007669"/>
    <property type="project" value="TreeGrafter"/>
</dbReference>
<dbReference type="GO" id="GO:0072686">
    <property type="term" value="C:mitotic spindle"/>
    <property type="evidence" value="ECO:0007669"/>
    <property type="project" value="TreeGrafter"/>
</dbReference>
<dbReference type="OrthoDB" id="331602at2759"/>
<evidence type="ECO:0000313" key="10">
    <source>
        <dbReference type="EMBL" id="EPS97943.1"/>
    </source>
</evidence>
<reference evidence="10 11" key="1">
    <citation type="journal article" date="2012" name="Science">
        <title>The Paleozoic origin of enzymatic lignin decomposition reconstructed from 31 fungal genomes.</title>
        <authorList>
            <person name="Floudas D."/>
            <person name="Binder M."/>
            <person name="Riley R."/>
            <person name="Barry K."/>
            <person name="Blanchette R.A."/>
            <person name="Henrissat B."/>
            <person name="Martinez A.T."/>
            <person name="Otillar R."/>
            <person name="Spatafora J.W."/>
            <person name="Yadav J.S."/>
            <person name="Aerts A."/>
            <person name="Benoit I."/>
            <person name="Boyd A."/>
            <person name="Carlson A."/>
            <person name="Copeland A."/>
            <person name="Coutinho P.M."/>
            <person name="de Vries R.P."/>
            <person name="Ferreira P."/>
            <person name="Findley K."/>
            <person name="Foster B."/>
            <person name="Gaskell J."/>
            <person name="Glotzer D."/>
            <person name="Gorecki P."/>
            <person name="Heitman J."/>
            <person name="Hesse C."/>
            <person name="Hori C."/>
            <person name="Igarashi K."/>
            <person name="Jurgens J.A."/>
            <person name="Kallen N."/>
            <person name="Kersten P."/>
            <person name="Kohler A."/>
            <person name="Kuees U."/>
            <person name="Kumar T.K.A."/>
            <person name="Kuo A."/>
            <person name="LaButti K."/>
            <person name="Larrondo L.F."/>
            <person name="Lindquist E."/>
            <person name="Ling A."/>
            <person name="Lombard V."/>
            <person name="Lucas S."/>
            <person name="Lundell T."/>
            <person name="Martin R."/>
            <person name="McLaughlin D.J."/>
            <person name="Morgenstern I."/>
            <person name="Morin E."/>
            <person name="Murat C."/>
            <person name="Nagy L.G."/>
            <person name="Nolan M."/>
            <person name="Ohm R.A."/>
            <person name="Patyshakuliyeva A."/>
            <person name="Rokas A."/>
            <person name="Ruiz-Duenas F.J."/>
            <person name="Sabat G."/>
            <person name="Salamov A."/>
            <person name="Samejima M."/>
            <person name="Schmutz J."/>
            <person name="Slot J.C."/>
            <person name="St John F."/>
            <person name="Stenlid J."/>
            <person name="Sun H."/>
            <person name="Sun S."/>
            <person name="Syed K."/>
            <person name="Tsang A."/>
            <person name="Wiebenga A."/>
            <person name="Young D."/>
            <person name="Pisabarro A."/>
            <person name="Eastwood D.C."/>
            <person name="Martin F."/>
            <person name="Cullen D."/>
            <person name="Grigoriev I.V."/>
            <person name="Hibbett D.S."/>
        </authorList>
    </citation>
    <scope>NUCLEOTIDE SEQUENCE</scope>
    <source>
        <strain evidence="11">FP-58527</strain>
    </source>
</reference>
<accession>S8E3G9</accession>
<gene>
    <name evidence="10" type="ORF">FOMPIDRAFT_1127548</name>
</gene>
<feature type="region of interest" description="Disordered" evidence="9">
    <location>
        <begin position="107"/>
        <end position="128"/>
    </location>
</feature>
<dbReference type="InParanoid" id="S8E3G9"/>
<keyword evidence="4" id="KW-0132">Cell division</keyword>
<feature type="coiled-coil region" evidence="8">
    <location>
        <begin position="383"/>
        <end position="468"/>
    </location>
</feature>
<evidence type="ECO:0000256" key="5">
    <source>
        <dbReference type="ARBA" id="ARBA00022776"/>
    </source>
</evidence>
<keyword evidence="6" id="KW-0539">Nucleus</keyword>
<dbReference type="AlphaFoldDB" id="S8E3G9"/>
<evidence type="ECO:0000256" key="6">
    <source>
        <dbReference type="ARBA" id="ARBA00023242"/>
    </source>
</evidence>
<comment type="subcellular location">
    <subcellularLocation>
        <location evidence="1">Nucleus</location>
    </subcellularLocation>
</comment>
<keyword evidence="7" id="KW-0131">Cell cycle</keyword>
<name>S8E3G9_FOMSC</name>
<keyword evidence="8" id="KW-0175">Coiled coil</keyword>
<dbReference type="Gene3D" id="3.30.457.60">
    <property type="match status" value="1"/>
</dbReference>
<dbReference type="GO" id="GO:0005635">
    <property type="term" value="C:nuclear envelope"/>
    <property type="evidence" value="ECO:0007669"/>
    <property type="project" value="TreeGrafter"/>
</dbReference>
<feature type="region of interest" description="Disordered" evidence="9">
    <location>
        <begin position="63"/>
        <end position="91"/>
    </location>
</feature>
<evidence type="ECO:0000256" key="9">
    <source>
        <dbReference type="SAM" id="MobiDB-lite"/>
    </source>
</evidence>